<feature type="domain" description="TNase-like" evidence="16">
    <location>
        <begin position="70"/>
        <end position="229"/>
    </location>
</feature>
<dbReference type="GO" id="GO:0016020">
    <property type="term" value="C:membrane"/>
    <property type="evidence" value="ECO:0007669"/>
    <property type="project" value="UniProtKB-SubCell"/>
</dbReference>
<keyword evidence="11" id="KW-0106">Calcium</keyword>
<evidence type="ECO:0000256" key="14">
    <source>
        <dbReference type="ARBA" id="ARBA00023136"/>
    </source>
</evidence>
<dbReference type="SMART" id="SM00318">
    <property type="entry name" value="SNc"/>
    <property type="match status" value="1"/>
</dbReference>
<name>A0A167DQP5_9ASCO</name>
<dbReference type="GO" id="GO:0004519">
    <property type="term" value="F:endonuclease activity"/>
    <property type="evidence" value="ECO:0007669"/>
    <property type="project" value="UniProtKB-KW"/>
</dbReference>
<evidence type="ECO:0000256" key="5">
    <source>
        <dbReference type="ARBA" id="ARBA00014651"/>
    </source>
</evidence>
<dbReference type="KEGG" id="slb:AWJ20_1460"/>
<dbReference type="AlphaFoldDB" id="A0A167DQP5"/>
<sequence length="247" mass="27989">MSKRLDSEKKGQKEQDAQSIQPEVSFLSSQVLIPTTILCSTFGLGFYVYRSYLRRIPNSHKIPQSFFRKRSLYGFVTSVGDADNFHFYHTPGGIIGGWGWLRHAPKVNSRGLKGQTIHVRLCGVDAPEAAHFGKPAQPYSAEALDWLRGYVLGRHVRVMPLVNDQYGRTVGQASLWKWNGRRNVSKEMLRQGWAVVYEAKQGAEFNGQEAAFRKLEQASKNRKIGMFRKGTKSLVTPGEYKKKYSNS</sequence>
<evidence type="ECO:0000256" key="2">
    <source>
        <dbReference type="ARBA" id="ARBA00004173"/>
    </source>
</evidence>
<dbReference type="RefSeq" id="XP_018735655.1">
    <property type="nucleotide sequence ID" value="XM_018878342.1"/>
</dbReference>
<evidence type="ECO:0000313" key="18">
    <source>
        <dbReference type="Proteomes" id="UP000189580"/>
    </source>
</evidence>
<keyword evidence="9" id="KW-0255">Endonuclease</keyword>
<keyword evidence="10" id="KW-0378">Hydrolase</keyword>
<evidence type="ECO:0000256" key="3">
    <source>
        <dbReference type="ARBA" id="ARBA00005435"/>
    </source>
</evidence>
<keyword evidence="18" id="KW-1185">Reference proteome</keyword>
<dbReference type="InterPro" id="IPR035437">
    <property type="entry name" value="SNase_OB-fold_sf"/>
</dbReference>
<evidence type="ECO:0000256" key="1">
    <source>
        <dbReference type="ARBA" id="ARBA00004167"/>
    </source>
</evidence>
<dbReference type="Gene3D" id="2.40.50.90">
    <property type="match status" value="1"/>
</dbReference>
<evidence type="ECO:0000256" key="7">
    <source>
        <dbReference type="ARBA" id="ARBA00022722"/>
    </source>
</evidence>
<protein>
    <recommendedName>
        <fullName evidence="4">Probable endonuclease LCL3</fullName>
    </recommendedName>
    <alternativeName>
        <fullName evidence="5">Probable endonuclease lcl3</fullName>
    </alternativeName>
</protein>
<dbReference type="GO" id="GO:0005739">
    <property type="term" value="C:mitochondrion"/>
    <property type="evidence" value="ECO:0007669"/>
    <property type="project" value="UniProtKB-SubCell"/>
</dbReference>
<feature type="transmembrane region" description="Helical" evidence="15">
    <location>
        <begin position="31"/>
        <end position="49"/>
    </location>
</feature>
<accession>A0A167DQP5</accession>
<dbReference type="OrthoDB" id="430293at2759"/>
<dbReference type="InterPro" id="IPR016071">
    <property type="entry name" value="Staphylococal_nuclease_OB-fold"/>
</dbReference>
<keyword evidence="13" id="KW-0496">Mitochondrion</keyword>
<dbReference type="Proteomes" id="UP000189580">
    <property type="component" value="Chromosome a"/>
</dbReference>
<dbReference type="GO" id="GO:0016787">
    <property type="term" value="F:hydrolase activity"/>
    <property type="evidence" value="ECO:0007669"/>
    <property type="project" value="UniProtKB-KW"/>
</dbReference>
<keyword evidence="14 15" id="KW-0472">Membrane</keyword>
<dbReference type="SUPFAM" id="SSF50199">
    <property type="entry name" value="Staphylococcal nuclease"/>
    <property type="match status" value="1"/>
</dbReference>
<evidence type="ECO:0000256" key="4">
    <source>
        <dbReference type="ARBA" id="ARBA00013404"/>
    </source>
</evidence>
<evidence type="ECO:0000256" key="9">
    <source>
        <dbReference type="ARBA" id="ARBA00022759"/>
    </source>
</evidence>
<evidence type="ECO:0000256" key="11">
    <source>
        <dbReference type="ARBA" id="ARBA00022837"/>
    </source>
</evidence>
<evidence type="ECO:0000256" key="6">
    <source>
        <dbReference type="ARBA" id="ARBA00022692"/>
    </source>
</evidence>
<dbReference type="PANTHER" id="PTHR12302:SF3">
    <property type="entry name" value="SERINE_THREONINE-PROTEIN KINASE 31"/>
    <property type="match status" value="1"/>
</dbReference>
<evidence type="ECO:0000256" key="10">
    <source>
        <dbReference type="ARBA" id="ARBA00022801"/>
    </source>
</evidence>
<evidence type="ECO:0000256" key="15">
    <source>
        <dbReference type="SAM" id="Phobius"/>
    </source>
</evidence>
<reference evidence="17 18" key="1">
    <citation type="submission" date="2016-02" db="EMBL/GenBank/DDBJ databases">
        <title>Complete genome sequence and transcriptome regulation of the pentose utilising yeast Sugiyamaella lignohabitans.</title>
        <authorList>
            <person name="Bellasio M."/>
            <person name="Peymann A."/>
            <person name="Valli M."/>
            <person name="Sipitzky M."/>
            <person name="Graf A."/>
            <person name="Sauer M."/>
            <person name="Marx H."/>
            <person name="Mattanovich D."/>
        </authorList>
    </citation>
    <scope>NUCLEOTIDE SEQUENCE [LARGE SCALE GENOMIC DNA]</scope>
    <source>
        <strain evidence="17 18">CBS 10342</strain>
    </source>
</reference>
<proteinExistence type="inferred from homology"/>
<dbReference type="EMBL" id="CP014501">
    <property type="protein sequence ID" value="ANB13178.1"/>
    <property type="molecule type" value="Genomic_DNA"/>
</dbReference>
<dbReference type="FunFam" id="2.40.50.90:FF:000029">
    <property type="entry name" value="Probable endonuclease lcl3"/>
    <property type="match status" value="1"/>
</dbReference>
<evidence type="ECO:0000259" key="16">
    <source>
        <dbReference type="PROSITE" id="PS50830"/>
    </source>
</evidence>
<dbReference type="GeneID" id="30033265"/>
<keyword evidence="7" id="KW-0540">Nuclease</keyword>
<organism evidence="17 18">
    <name type="scientific">Sugiyamaella lignohabitans</name>
    <dbReference type="NCBI Taxonomy" id="796027"/>
    <lineage>
        <taxon>Eukaryota</taxon>
        <taxon>Fungi</taxon>
        <taxon>Dikarya</taxon>
        <taxon>Ascomycota</taxon>
        <taxon>Saccharomycotina</taxon>
        <taxon>Dipodascomycetes</taxon>
        <taxon>Dipodascales</taxon>
        <taxon>Trichomonascaceae</taxon>
        <taxon>Sugiyamaella</taxon>
    </lineage>
</organism>
<comment type="similarity">
    <text evidence="3">Belongs to the LCL3 family.</text>
</comment>
<keyword evidence="6 15" id="KW-0812">Transmembrane</keyword>
<evidence type="ECO:0000256" key="13">
    <source>
        <dbReference type="ARBA" id="ARBA00023128"/>
    </source>
</evidence>
<dbReference type="GO" id="GO:0046872">
    <property type="term" value="F:metal ion binding"/>
    <property type="evidence" value="ECO:0007669"/>
    <property type="project" value="UniProtKB-KW"/>
</dbReference>
<evidence type="ECO:0000256" key="12">
    <source>
        <dbReference type="ARBA" id="ARBA00022989"/>
    </source>
</evidence>
<evidence type="ECO:0000256" key="8">
    <source>
        <dbReference type="ARBA" id="ARBA00022723"/>
    </source>
</evidence>
<keyword evidence="8" id="KW-0479">Metal-binding</keyword>
<gene>
    <name evidence="17" type="primary">LCL3</name>
    <name evidence="17" type="ORF">AWJ20_1460</name>
</gene>
<comment type="subcellular location">
    <subcellularLocation>
        <location evidence="1">Membrane</location>
        <topology evidence="1">Single-pass membrane protein</topology>
    </subcellularLocation>
    <subcellularLocation>
        <location evidence="2">Mitochondrion</location>
    </subcellularLocation>
</comment>
<dbReference type="Pfam" id="PF00565">
    <property type="entry name" value="SNase"/>
    <property type="match status" value="1"/>
</dbReference>
<dbReference type="PROSITE" id="PS50830">
    <property type="entry name" value="TNASE_3"/>
    <property type="match status" value="1"/>
</dbReference>
<keyword evidence="12 15" id="KW-1133">Transmembrane helix</keyword>
<dbReference type="PANTHER" id="PTHR12302">
    <property type="entry name" value="EBNA2 BINDING PROTEIN P100"/>
    <property type="match status" value="1"/>
</dbReference>
<evidence type="ECO:0000313" key="17">
    <source>
        <dbReference type="EMBL" id="ANB13178.1"/>
    </source>
</evidence>